<name>A0A5Q2TLH0_9BACI</name>
<dbReference type="AlphaFoldDB" id="A0A5Q2TLH0"/>
<keyword evidence="7" id="KW-1185">Reference proteome</keyword>
<dbReference type="EMBL" id="CP045915">
    <property type="protein sequence ID" value="QGH34922.1"/>
    <property type="molecule type" value="Genomic_DNA"/>
</dbReference>
<dbReference type="InterPro" id="IPR001279">
    <property type="entry name" value="Metallo-B-lactamas"/>
</dbReference>
<evidence type="ECO:0000256" key="3">
    <source>
        <dbReference type="ARBA" id="ARBA00022801"/>
    </source>
</evidence>
<comment type="cofactor">
    <cofactor evidence="1">
        <name>Zn(2+)</name>
        <dbReference type="ChEBI" id="CHEBI:29105"/>
    </cofactor>
</comment>
<dbReference type="InterPro" id="IPR051453">
    <property type="entry name" value="MBL_Glyoxalase_II"/>
</dbReference>
<evidence type="ECO:0000256" key="2">
    <source>
        <dbReference type="ARBA" id="ARBA00022723"/>
    </source>
</evidence>
<feature type="domain" description="Metallo-beta-lactamase" evidence="5">
    <location>
        <begin position="12"/>
        <end position="189"/>
    </location>
</feature>
<dbReference type="Gene3D" id="3.60.15.10">
    <property type="entry name" value="Ribonuclease Z/Hydroxyacylglutathione hydrolase-like"/>
    <property type="match status" value="1"/>
</dbReference>
<gene>
    <name evidence="6" type="ORF">GI584_13115</name>
</gene>
<protein>
    <submittedName>
        <fullName evidence="6">MBL fold metallo-hydrolase</fullName>
    </submittedName>
</protein>
<accession>A0A5Q2TLH0</accession>
<dbReference type="GO" id="GO:0046872">
    <property type="term" value="F:metal ion binding"/>
    <property type="evidence" value="ECO:0007669"/>
    <property type="project" value="UniProtKB-KW"/>
</dbReference>
<dbReference type="Pfam" id="PF00753">
    <property type="entry name" value="Lactamase_B"/>
    <property type="match status" value="1"/>
</dbReference>
<dbReference type="CDD" id="cd06262">
    <property type="entry name" value="metallo-hydrolase-like_MBL-fold"/>
    <property type="match status" value="1"/>
</dbReference>
<organism evidence="6 7">
    <name type="scientific">Gracilibacillus salitolerans</name>
    <dbReference type="NCBI Taxonomy" id="2663022"/>
    <lineage>
        <taxon>Bacteria</taxon>
        <taxon>Bacillati</taxon>
        <taxon>Bacillota</taxon>
        <taxon>Bacilli</taxon>
        <taxon>Bacillales</taxon>
        <taxon>Bacillaceae</taxon>
        <taxon>Gracilibacillus</taxon>
    </lineage>
</organism>
<dbReference type="SMART" id="SM00849">
    <property type="entry name" value="Lactamase_B"/>
    <property type="match status" value="1"/>
</dbReference>
<dbReference type="KEGG" id="grc:GI584_13115"/>
<dbReference type="PANTHER" id="PTHR46233">
    <property type="entry name" value="HYDROXYACYLGLUTATHIONE HYDROLASE GLOC"/>
    <property type="match status" value="1"/>
</dbReference>
<dbReference type="RefSeq" id="WP_153791492.1">
    <property type="nucleotide sequence ID" value="NZ_CP045915.1"/>
</dbReference>
<keyword evidence="3 6" id="KW-0378">Hydrolase</keyword>
<evidence type="ECO:0000256" key="1">
    <source>
        <dbReference type="ARBA" id="ARBA00001947"/>
    </source>
</evidence>
<evidence type="ECO:0000313" key="7">
    <source>
        <dbReference type="Proteomes" id="UP000339690"/>
    </source>
</evidence>
<proteinExistence type="predicted"/>
<reference evidence="6 7" key="1">
    <citation type="submission" date="2019-11" db="EMBL/GenBank/DDBJ databases">
        <title>Gracilibacillus salitolerans sp. nov., a moderate halophile isolated from a saline soil in northwest China.</title>
        <authorList>
            <person name="Gan L."/>
        </authorList>
    </citation>
    <scope>NUCLEOTIDE SEQUENCE [LARGE SCALE GENOMIC DNA]</scope>
    <source>
        <strain evidence="6 7">SCU50</strain>
    </source>
</reference>
<dbReference type="PANTHER" id="PTHR46233:SF3">
    <property type="entry name" value="HYDROXYACYLGLUTATHIONE HYDROLASE GLOC"/>
    <property type="match status" value="1"/>
</dbReference>
<evidence type="ECO:0000259" key="5">
    <source>
        <dbReference type="SMART" id="SM00849"/>
    </source>
</evidence>
<keyword evidence="2" id="KW-0479">Metal-binding</keyword>
<dbReference type="GO" id="GO:0016787">
    <property type="term" value="F:hydrolase activity"/>
    <property type="evidence" value="ECO:0007669"/>
    <property type="project" value="UniProtKB-KW"/>
</dbReference>
<evidence type="ECO:0000313" key="6">
    <source>
        <dbReference type="EMBL" id="QGH34922.1"/>
    </source>
</evidence>
<dbReference type="InterPro" id="IPR036866">
    <property type="entry name" value="RibonucZ/Hydroxyglut_hydro"/>
</dbReference>
<keyword evidence="4" id="KW-0862">Zinc</keyword>
<dbReference type="Proteomes" id="UP000339690">
    <property type="component" value="Chromosome"/>
</dbReference>
<dbReference type="SUPFAM" id="SSF56281">
    <property type="entry name" value="Metallo-hydrolase/oxidoreductase"/>
    <property type="match status" value="1"/>
</dbReference>
<sequence>MRVEQMPLGPLSTNCYIVAFEEQAIIIDPAGDGDRIINKVAEMKVKPLAVLLTHAHFDHIGALEQVRNHYQVPVYIHELESEWLEDPNLNGSSLFGASHVKAKKADQFLHTGVHQFGSISIEIRHTPGHSPGGVAFVFYKDQFVIGGDSLFAGAIGRTDLPGGSFEQLEESIRQQFYTLPDDYIVYPGHGPETNIIKEKETNPFVQP</sequence>
<evidence type="ECO:0000256" key="4">
    <source>
        <dbReference type="ARBA" id="ARBA00022833"/>
    </source>
</evidence>